<dbReference type="RefSeq" id="WP_248432696.1">
    <property type="nucleotide sequence ID" value="NZ_CP096205.1"/>
</dbReference>
<dbReference type="Pfam" id="PF14253">
    <property type="entry name" value="AbiH"/>
    <property type="match status" value="1"/>
</dbReference>
<gene>
    <name evidence="1" type="ORF">M0M57_08885</name>
</gene>
<dbReference type="EMBL" id="CP096205">
    <property type="protein sequence ID" value="UPQ77747.1"/>
    <property type="molecule type" value="Genomic_DNA"/>
</dbReference>
<proteinExistence type="predicted"/>
<evidence type="ECO:0000313" key="2">
    <source>
        <dbReference type="Proteomes" id="UP000830583"/>
    </source>
</evidence>
<keyword evidence="2" id="KW-1185">Reference proteome</keyword>
<name>A0ABY4KAB7_9FLAO</name>
<organism evidence="1 2">
    <name type="scientific">Flavobacterium azooxidireducens</name>
    <dbReference type="NCBI Taxonomy" id="1871076"/>
    <lineage>
        <taxon>Bacteria</taxon>
        <taxon>Pseudomonadati</taxon>
        <taxon>Bacteroidota</taxon>
        <taxon>Flavobacteriia</taxon>
        <taxon>Flavobacteriales</taxon>
        <taxon>Flavobacteriaceae</taxon>
        <taxon>Flavobacterium</taxon>
    </lineage>
</organism>
<dbReference type="Proteomes" id="UP000830583">
    <property type="component" value="Chromosome"/>
</dbReference>
<sequence length="394" mass="46741">METVRVKIATRGVKINRLFLIGNGFDLSLGLKTKYTDFLLWLFKKEVVTAIKSGACYAPFPDYKGRYDSFYSEHLQLKLNGFARNELFDVLIDERRSYIPIIEIERIKNFTDFNILINQYGVSIKTYKSSLLMDKLLENSKENWVDIENIYFELLKLIIRNKNSNKEYKDIIDNINNELSIITKYLKEYLTSLEIKISKSESSLYYKHFNAALKTSDFLEINPLKEKVSIGENYFLNFNYTNSLSEILNHFGDYKFYQNFIHGNIQNEEIIFGFGDEMDTIYKEIEELNDNRYFKHIKSFHYFKTPNQRKLQTFLNSGFYQVCIYGHSCGLSDRVMLNEIFEHDNCKSIKIYYYNEEDFTTKTMEISRHFKSNQMMRKKIVDKGGDCLIPQMDK</sequence>
<evidence type="ECO:0000313" key="1">
    <source>
        <dbReference type="EMBL" id="UPQ77747.1"/>
    </source>
</evidence>
<accession>A0ABY4KAB7</accession>
<dbReference type="InterPro" id="IPR025935">
    <property type="entry name" value="AbiH"/>
</dbReference>
<reference evidence="1" key="1">
    <citation type="submission" date="2022-04" db="EMBL/GenBank/DDBJ databases">
        <title>Consumption of N2O by Flavobacterium azooxidireducens sp. nov. isolated from Decomposing Leaf Litter of Phragmites australis (Cav.).</title>
        <authorList>
            <person name="Behrendt U."/>
            <person name="Spanner T."/>
            <person name="Augustin J."/>
            <person name="Horn M.A."/>
            <person name="Kolb S."/>
            <person name="Ulrich A."/>
        </authorList>
    </citation>
    <scope>NUCLEOTIDE SEQUENCE</scope>
    <source>
        <strain evidence="1">IGB 4-14</strain>
    </source>
</reference>
<protein>
    <submittedName>
        <fullName evidence="1">Bacteriophage abortive infection AbiH family protein</fullName>
    </submittedName>
</protein>